<dbReference type="HOGENOM" id="CLU_090007_0_0_0"/>
<dbReference type="RefSeq" id="WP_012682408.1">
    <property type="nucleotide sequence ID" value="NC_012489.1"/>
</dbReference>
<evidence type="ECO:0000259" key="1">
    <source>
        <dbReference type="Pfam" id="PF13709"/>
    </source>
</evidence>
<dbReference type="Proteomes" id="UP000002209">
    <property type="component" value="Chromosome"/>
</dbReference>
<protein>
    <recommendedName>
        <fullName evidence="1">DUF4159 domain-containing protein</fullName>
    </recommendedName>
</protein>
<feature type="domain" description="DUF4159" evidence="1">
    <location>
        <begin position="19"/>
        <end position="214"/>
    </location>
</feature>
<dbReference type="InterPro" id="IPR025297">
    <property type="entry name" value="DUF4159"/>
</dbReference>
<sequence>MSRFGETAMPHASTEPFIFATAQYESGDWDSAPLVPANVIDSIARYTSLPVRPQGVIVPLASEAAFQYPLLYLTGHLPVRFTTREADVLTRYLARGGMLFVDDHNHDVDGAFHKTVREEIRRVAGPLVQLPNTHELYRCFFKFDDGPPTTSHEMNGWGDNLVHEHLEAVLRDGRISVLYSNKDYSSEWSFHPDNKRFLSIDNTKFGVNLVVYALTR</sequence>
<dbReference type="KEGG" id="gau:GAU_0919"/>
<dbReference type="eggNOG" id="ENOG5033FYV">
    <property type="taxonomic scope" value="Bacteria"/>
</dbReference>
<dbReference type="STRING" id="379066.GAU_0919"/>
<evidence type="ECO:0000313" key="3">
    <source>
        <dbReference type="Proteomes" id="UP000002209"/>
    </source>
</evidence>
<reference evidence="3" key="1">
    <citation type="submission" date="2006-03" db="EMBL/GenBank/DDBJ databases">
        <title>Complete genome sequence of Gemmatimonas aurantiaca T-27 that represents a novel phylum Gemmatimonadetes.</title>
        <authorList>
            <person name="Takasaki K."/>
            <person name="Ichikawa N."/>
            <person name="Miura H."/>
            <person name="Matsushita S."/>
            <person name="Watanabe Y."/>
            <person name="Oguchi A."/>
            <person name="Ankai A."/>
            <person name="Yashiro I."/>
            <person name="Takahashi M."/>
            <person name="Terui Y."/>
            <person name="Fukui S."/>
            <person name="Yokoyama H."/>
            <person name="Tanikawa S."/>
            <person name="Hanada S."/>
            <person name="Kamagata Y."/>
            <person name="Fujita N."/>
        </authorList>
    </citation>
    <scope>NUCLEOTIDE SEQUENCE [LARGE SCALE GENOMIC DNA]</scope>
    <source>
        <strain evidence="3">T-27 / DSM 14586 / JCM 11422 / NBRC 100505</strain>
    </source>
</reference>
<dbReference type="AlphaFoldDB" id="C1A6V1"/>
<keyword evidence="3" id="KW-1185">Reference proteome</keyword>
<evidence type="ECO:0000313" key="2">
    <source>
        <dbReference type="EMBL" id="BAH37961.1"/>
    </source>
</evidence>
<accession>C1A6V1</accession>
<dbReference type="Gene3D" id="3.40.50.12140">
    <property type="entry name" value="Domain of unknown function DUF4159"/>
    <property type="match status" value="1"/>
</dbReference>
<organism evidence="2 3">
    <name type="scientific">Gemmatimonas aurantiaca (strain DSM 14586 / JCM 11422 / NBRC 100505 / T-27)</name>
    <dbReference type="NCBI Taxonomy" id="379066"/>
    <lineage>
        <taxon>Bacteria</taxon>
        <taxon>Pseudomonadati</taxon>
        <taxon>Gemmatimonadota</taxon>
        <taxon>Gemmatimonadia</taxon>
        <taxon>Gemmatimonadales</taxon>
        <taxon>Gemmatimonadaceae</taxon>
        <taxon>Gemmatimonas</taxon>
    </lineage>
</organism>
<name>C1A6V1_GEMAT</name>
<dbReference type="Pfam" id="PF13709">
    <property type="entry name" value="DUF4159"/>
    <property type="match status" value="1"/>
</dbReference>
<proteinExistence type="predicted"/>
<dbReference type="EMBL" id="AP009153">
    <property type="protein sequence ID" value="BAH37961.1"/>
    <property type="molecule type" value="Genomic_DNA"/>
</dbReference>
<gene>
    <name evidence="2" type="ordered locus">GAU_0919</name>
</gene>